<dbReference type="InterPro" id="IPR051466">
    <property type="entry name" value="D-amino_acid_metab_enzyme"/>
</dbReference>
<dbReference type="SMART" id="SM01119">
    <property type="entry name" value="D-ser_dehydrat"/>
    <property type="match status" value="1"/>
</dbReference>
<dbReference type="SUPFAM" id="SSF51419">
    <property type="entry name" value="PLP-binding barrel"/>
    <property type="match status" value="1"/>
</dbReference>
<dbReference type="InterPro" id="IPR026956">
    <property type="entry name" value="D-ser_dehydrat-like_dom"/>
</dbReference>
<dbReference type="Pfam" id="PF14031">
    <property type="entry name" value="D-ser_dehydrat"/>
    <property type="match status" value="1"/>
</dbReference>
<evidence type="ECO:0000259" key="3">
    <source>
        <dbReference type="SMART" id="SM01119"/>
    </source>
</evidence>
<dbReference type="PANTHER" id="PTHR28004:SF2">
    <property type="entry name" value="D-SERINE DEHYDRATASE"/>
    <property type="match status" value="1"/>
</dbReference>
<dbReference type="InterPro" id="IPR001608">
    <property type="entry name" value="Ala_racemase_N"/>
</dbReference>
<feature type="domain" description="D-serine dehydratase-like" evidence="3">
    <location>
        <begin position="257"/>
        <end position="362"/>
    </location>
</feature>
<comment type="similarity">
    <text evidence="1">Belongs to the DSD1 family.</text>
</comment>
<dbReference type="PANTHER" id="PTHR28004">
    <property type="entry name" value="ZGC:162816-RELATED"/>
    <property type="match status" value="1"/>
</dbReference>
<dbReference type="Proteomes" id="UP000622707">
    <property type="component" value="Unassembled WGS sequence"/>
</dbReference>
<dbReference type="Gene3D" id="2.40.37.20">
    <property type="entry name" value="D-serine dehydratase-like domain"/>
    <property type="match status" value="1"/>
</dbReference>
<evidence type="ECO:0000256" key="2">
    <source>
        <dbReference type="ARBA" id="ARBA00023239"/>
    </source>
</evidence>
<evidence type="ECO:0000313" key="5">
    <source>
        <dbReference type="Proteomes" id="UP000622707"/>
    </source>
</evidence>
<keyword evidence="5" id="KW-1185">Reference proteome</keyword>
<evidence type="ECO:0000256" key="1">
    <source>
        <dbReference type="ARBA" id="ARBA00005323"/>
    </source>
</evidence>
<keyword evidence="2" id="KW-0456">Lyase</keyword>
<dbReference type="Pfam" id="PF01168">
    <property type="entry name" value="Ala_racemase_N"/>
    <property type="match status" value="1"/>
</dbReference>
<dbReference type="EMBL" id="JAEQND010000004">
    <property type="protein sequence ID" value="MBL0425304.1"/>
    <property type="molecule type" value="Genomic_DNA"/>
</dbReference>
<organism evidence="4 5">
    <name type="scientific">Ramlibacter alkalitolerans</name>
    <dbReference type="NCBI Taxonomy" id="2039631"/>
    <lineage>
        <taxon>Bacteria</taxon>
        <taxon>Pseudomonadati</taxon>
        <taxon>Pseudomonadota</taxon>
        <taxon>Betaproteobacteria</taxon>
        <taxon>Burkholderiales</taxon>
        <taxon>Comamonadaceae</taxon>
        <taxon>Ramlibacter</taxon>
    </lineage>
</organism>
<sequence>MTQQTLEQLETPALLLDEAQMQRNIERMRSRLRRLGVGFRPHVKTNKSIEVSRRLMESPEGPITASTLLEADYFAQHGVRDILYAVCIAPNKLQHVMKLQDQGVRMSLILDNMETARILADGARGSGRSFEVLIEIDSDGHRSGVRPEAPELLEIARFLHGNGVTLKGVMTHAGASYDCKAPAEITAMAEQERAGAVRAAERLRAAGLPCPVVSVGSTPTALFAEQLAGVTEVRAGVFVFFDLVMAGLDVCRTDEIALSVLATVIGHQREKGWTLLDAGWMAMSRDRGTAGQRVDQGYGLVCDLDGRPLEDFILVGANQEHGIMARRSGAAGPLPAVGTQVRILPNHACSTAAQFRQYEVLGPEHSVTATWPRFSGW</sequence>
<reference evidence="4 5" key="1">
    <citation type="journal article" date="2017" name="Int. J. Syst. Evol. Microbiol.">
        <title>Ramlibacter alkalitolerans sp. nov., alkali-tolerant bacterium isolated from soil of ginseng.</title>
        <authorList>
            <person name="Lee D.H."/>
            <person name="Cha C.J."/>
        </authorList>
    </citation>
    <scope>NUCLEOTIDE SEQUENCE [LARGE SCALE GENOMIC DNA]</scope>
    <source>
        <strain evidence="4 5">KACC 19305</strain>
    </source>
</reference>
<evidence type="ECO:0000313" key="4">
    <source>
        <dbReference type="EMBL" id="MBL0425304.1"/>
    </source>
</evidence>
<dbReference type="InterPro" id="IPR029066">
    <property type="entry name" value="PLP-binding_barrel"/>
</dbReference>
<name>A0ABS1JM65_9BURK</name>
<accession>A0ABS1JM65</accession>
<dbReference type="CDD" id="cd06812">
    <property type="entry name" value="PLPDE_III_DSD_D-TA_like_1"/>
    <property type="match status" value="1"/>
</dbReference>
<comment type="caution">
    <text evidence="4">The sequence shown here is derived from an EMBL/GenBank/DDBJ whole genome shotgun (WGS) entry which is preliminary data.</text>
</comment>
<dbReference type="Gene3D" id="3.20.20.10">
    <property type="entry name" value="Alanine racemase"/>
    <property type="match status" value="1"/>
</dbReference>
<gene>
    <name evidence="4" type="ORF">JI746_09295</name>
</gene>
<dbReference type="InterPro" id="IPR042208">
    <property type="entry name" value="D-ser_dehydrat-like_sf"/>
</dbReference>
<dbReference type="RefSeq" id="WP_201688757.1">
    <property type="nucleotide sequence ID" value="NZ_JAEQND010000004.1"/>
</dbReference>
<protein>
    <submittedName>
        <fullName evidence="4">DSD1 family PLP-dependent enzyme</fullName>
    </submittedName>
</protein>
<proteinExistence type="inferred from homology"/>